<feature type="transmembrane region" description="Helical" evidence="1">
    <location>
        <begin position="7"/>
        <end position="27"/>
    </location>
</feature>
<dbReference type="PATRIC" id="fig|797209.4.peg.3021"/>
<organism evidence="2 4">
    <name type="scientific">Haladaptatus paucihalophilus DX253</name>
    <dbReference type="NCBI Taxonomy" id="797209"/>
    <lineage>
        <taxon>Archaea</taxon>
        <taxon>Methanobacteriati</taxon>
        <taxon>Methanobacteriota</taxon>
        <taxon>Stenosarchaea group</taxon>
        <taxon>Halobacteria</taxon>
        <taxon>Halobacteriales</taxon>
        <taxon>Haladaptataceae</taxon>
        <taxon>Haladaptatus</taxon>
    </lineage>
</organism>
<feature type="transmembrane region" description="Helical" evidence="1">
    <location>
        <begin position="33"/>
        <end position="54"/>
    </location>
</feature>
<evidence type="ECO:0000313" key="5">
    <source>
        <dbReference type="Proteomes" id="UP000184203"/>
    </source>
</evidence>
<dbReference type="RefSeq" id="WP_007981203.1">
    <property type="nucleotide sequence ID" value="NZ_AEMG01000016.1"/>
</dbReference>
<gene>
    <name evidence="3" type="ORF">SAMN05444342_4333</name>
    <name evidence="2" type="ORF">ZOD2009_15306</name>
</gene>
<dbReference type="GeneID" id="300004135"/>
<evidence type="ECO:0000313" key="3">
    <source>
        <dbReference type="EMBL" id="SHL65383.1"/>
    </source>
</evidence>
<keyword evidence="1" id="KW-0472">Membrane</keyword>
<dbReference type="Proteomes" id="UP000003751">
    <property type="component" value="Unassembled WGS sequence"/>
</dbReference>
<dbReference type="EMBL" id="FRAN01000010">
    <property type="protein sequence ID" value="SHL65383.1"/>
    <property type="molecule type" value="Genomic_DNA"/>
</dbReference>
<keyword evidence="1" id="KW-1133">Transmembrane helix</keyword>
<dbReference type="EMBL" id="AEMG01000016">
    <property type="protein sequence ID" value="EFW91207.1"/>
    <property type="molecule type" value="Genomic_DNA"/>
</dbReference>
<evidence type="ECO:0000313" key="4">
    <source>
        <dbReference type="Proteomes" id="UP000003751"/>
    </source>
</evidence>
<dbReference type="AlphaFoldDB" id="E7QW73"/>
<sequence length="60" mass="6313">MLGQTGRFWVGAALFLIGAVLLFENFVPGVNAPLILVAIGVLVLAVGTLIIAVARRQRPV</sequence>
<keyword evidence="5" id="KW-1185">Reference proteome</keyword>
<reference evidence="2 4" key="1">
    <citation type="journal article" date="2014" name="ISME J.">
        <title>Trehalose/2-sulfotrehalose biosynthesis and glycine-betaine uptake are widely spread mechanisms for osmoadaptation in the Halobacteriales.</title>
        <authorList>
            <person name="Youssef N.H."/>
            <person name="Savage-Ashlock K.N."/>
            <person name="McCully A.L."/>
            <person name="Luedtke B."/>
            <person name="Shaw E.I."/>
            <person name="Hoff W.D."/>
            <person name="Elshahed M.S."/>
        </authorList>
    </citation>
    <scope>NUCLEOTIDE SEQUENCE [LARGE SCALE GENOMIC DNA]</scope>
    <source>
        <strain evidence="2 4">DX253</strain>
    </source>
</reference>
<reference evidence="3" key="3">
    <citation type="submission" date="2016-11" db="EMBL/GenBank/DDBJ databases">
        <authorList>
            <person name="Jaros S."/>
            <person name="Januszkiewicz K."/>
            <person name="Wedrychowicz H."/>
        </authorList>
    </citation>
    <scope>NUCLEOTIDE SEQUENCE [LARGE SCALE GENOMIC DNA]</scope>
    <source>
        <strain evidence="3">DX253</strain>
    </source>
</reference>
<keyword evidence="1" id="KW-0812">Transmembrane</keyword>
<name>E7QW73_HALPU</name>
<evidence type="ECO:0000313" key="2">
    <source>
        <dbReference type="EMBL" id="EFW91207.1"/>
    </source>
</evidence>
<reference evidence="5" key="2">
    <citation type="submission" date="2016-11" db="EMBL/GenBank/DDBJ databases">
        <authorList>
            <person name="Varghese N."/>
            <person name="Submissions S."/>
        </authorList>
    </citation>
    <scope>NUCLEOTIDE SEQUENCE [LARGE SCALE GENOMIC DNA]</scope>
    <source>
        <strain evidence="5">DX253</strain>
    </source>
</reference>
<proteinExistence type="predicted"/>
<evidence type="ECO:0000256" key="1">
    <source>
        <dbReference type="SAM" id="Phobius"/>
    </source>
</evidence>
<dbReference type="Proteomes" id="UP000184203">
    <property type="component" value="Unassembled WGS sequence"/>
</dbReference>
<protein>
    <submittedName>
        <fullName evidence="2">Uncharacterized protein</fullName>
    </submittedName>
</protein>
<accession>E7QW73</accession>